<name>A0A0L0GEX4_9EUKA</name>
<dbReference type="AlphaFoldDB" id="A0A0L0GEX4"/>
<evidence type="ECO:0000313" key="2">
    <source>
        <dbReference type="EMBL" id="KNC87557.1"/>
    </source>
</evidence>
<feature type="compositionally biased region" description="Basic and acidic residues" evidence="1">
    <location>
        <begin position="11"/>
        <end position="22"/>
    </location>
</feature>
<accession>A0A0L0GEX4</accession>
<dbReference type="EMBL" id="KQ241605">
    <property type="protein sequence ID" value="KNC87557.1"/>
    <property type="molecule type" value="Genomic_DNA"/>
</dbReference>
<dbReference type="GeneID" id="25900826"/>
<organism evidence="2 3">
    <name type="scientific">Sphaeroforma arctica JP610</name>
    <dbReference type="NCBI Taxonomy" id="667725"/>
    <lineage>
        <taxon>Eukaryota</taxon>
        <taxon>Ichthyosporea</taxon>
        <taxon>Ichthyophonida</taxon>
        <taxon>Sphaeroforma</taxon>
    </lineage>
</organism>
<feature type="region of interest" description="Disordered" evidence="1">
    <location>
        <begin position="1"/>
        <end position="29"/>
    </location>
</feature>
<feature type="region of interest" description="Disordered" evidence="1">
    <location>
        <begin position="53"/>
        <end position="104"/>
    </location>
</feature>
<evidence type="ECO:0000313" key="3">
    <source>
        <dbReference type="Proteomes" id="UP000054560"/>
    </source>
</evidence>
<gene>
    <name evidence="2" type="ORF">SARC_00322</name>
</gene>
<feature type="compositionally biased region" description="Basic and acidic residues" evidence="1">
    <location>
        <begin position="80"/>
        <end position="104"/>
    </location>
</feature>
<dbReference type="Proteomes" id="UP000054560">
    <property type="component" value="Unassembled WGS sequence"/>
</dbReference>
<protein>
    <submittedName>
        <fullName evidence="2">Uncharacterized protein</fullName>
    </submittedName>
</protein>
<sequence>MPPLMSGRRNSQHDRWEPHRSPEVNSSSFRITRFGMARHLERFGFVYPVSQRYLGRKTKVETDPTVESEEEPTQSNTSKAQERQERAQEDDMTKTRDQLEDADK</sequence>
<keyword evidence="3" id="KW-1185">Reference proteome</keyword>
<dbReference type="RefSeq" id="XP_014161459.1">
    <property type="nucleotide sequence ID" value="XM_014305984.1"/>
</dbReference>
<reference evidence="2 3" key="1">
    <citation type="submission" date="2011-02" db="EMBL/GenBank/DDBJ databases">
        <title>The Genome Sequence of Sphaeroforma arctica JP610.</title>
        <authorList>
            <consortium name="The Broad Institute Genome Sequencing Platform"/>
            <person name="Russ C."/>
            <person name="Cuomo C."/>
            <person name="Young S.K."/>
            <person name="Zeng Q."/>
            <person name="Gargeya S."/>
            <person name="Alvarado L."/>
            <person name="Berlin A."/>
            <person name="Chapman S.B."/>
            <person name="Chen Z."/>
            <person name="Freedman E."/>
            <person name="Gellesch M."/>
            <person name="Goldberg J."/>
            <person name="Griggs A."/>
            <person name="Gujja S."/>
            <person name="Heilman E."/>
            <person name="Heiman D."/>
            <person name="Howarth C."/>
            <person name="Mehta T."/>
            <person name="Neiman D."/>
            <person name="Pearson M."/>
            <person name="Roberts A."/>
            <person name="Saif S."/>
            <person name="Shea T."/>
            <person name="Shenoy N."/>
            <person name="Sisk P."/>
            <person name="Stolte C."/>
            <person name="Sykes S."/>
            <person name="White J."/>
            <person name="Yandava C."/>
            <person name="Burger G."/>
            <person name="Gray M.W."/>
            <person name="Holland P.W.H."/>
            <person name="King N."/>
            <person name="Lang F.B.F."/>
            <person name="Roger A.J."/>
            <person name="Ruiz-Trillo I."/>
            <person name="Haas B."/>
            <person name="Nusbaum C."/>
            <person name="Birren B."/>
        </authorList>
    </citation>
    <scope>NUCLEOTIDE SEQUENCE [LARGE SCALE GENOMIC DNA]</scope>
    <source>
        <strain evidence="2 3">JP610</strain>
    </source>
</reference>
<evidence type="ECO:0000256" key="1">
    <source>
        <dbReference type="SAM" id="MobiDB-lite"/>
    </source>
</evidence>
<proteinExistence type="predicted"/>